<comment type="caution">
    <text evidence="8">The sequence shown here is derived from an EMBL/GenBank/DDBJ whole genome shotgun (WGS) entry which is preliminary data.</text>
</comment>
<keyword evidence="5 7" id="KW-1133">Transmembrane helix</keyword>
<accession>A0ABP9ETF7</accession>
<evidence type="ECO:0000256" key="1">
    <source>
        <dbReference type="ARBA" id="ARBA00004651"/>
    </source>
</evidence>
<evidence type="ECO:0000256" key="4">
    <source>
        <dbReference type="ARBA" id="ARBA00022692"/>
    </source>
</evidence>
<dbReference type="PANTHER" id="PTHR33452">
    <property type="entry name" value="OXIDOREDUCTASE CATD-RELATED"/>
    <property type="match status" value="1"/>
</dbReference>
<evidence type="ECO:0000256" key="5">
    <source>
        <dbReference type="ARBA" id="ARBA00022989"/>
    </source>
</evidence>
<evidence type="ECO:0000256" key="2">
    <source>
        <dbReference type="ARBA" id="ARBA00006679"/>
    </source>
</evidence>
<evidence type="ECO:0000313" key="9">
    <source>
        <dbReference type="Proteomes" id="UP001500433"/>
    </source>
</evidence>
<keyword evidence="6 7" id="KW-0472">Membrane</keyword>
<feature type="transmembrane region" description="Helical" evidence="7">
    <location>
        <begin position="62"/>
        <end position="82"/>
    </location>
</feature>
<dbReference type="Pfam" id="PF07681">
    <property type="entry name" value="DoxX"/>
    <property type="match status" value="1"/>
</dbReference>
<keyword evidence="4 7" id="KW-0812">Transmembrane</keyword>
<dbReference type="PANTHER" id="PTHR33452:SF1">
    <property type="entry name" value="INNER MEMBRANE PROTEIN YPHA-RELATED"/>
    <property type="match status" value="1"/>
</dbReference>
<proteinExistence type="inferred from homology"/>
<keyword evidence="9" id="KW-1185">Reference proteome</keyword>
<dbReference type="InterPro" id="IPR051907">
    <property type="entry name" value="DoxX-like_oxidoreductase"/>
</dbReference>
<feature type="transmembrane region" description="Helical" evidence="7">
    <location>
        <begin position="89"/>
        <end position="109"/>
    </location>
</feature>
<organism evidence="8 9">
    <name type="scientific">Flaviramulus aquimarinus</name>
    <dbReference type="NCBI Taxonomy" id="1170456"/>
    <lineage>
        <taxon>Bacteria</taxon>
        <taxon>Pseudomonadati</taxon>
        <taxon>Bacteroidota</taxon>
        <taxon>Flavobacteriia</taxon>
        <taxon>Flavobacteriales</taxon>
        <taxon>Flavobacteriaceae</taxon>
        <taxon>Flaviramulus</taxon>
    </lineage>
</organism>
<sequence>MCQNFKKLNDMNKLEKLDNRETGLLLQRLSIGILILFHGIANMNSNYSFIKSLLNGMGVPEFIAYLGFIGEIIAPILIIIGFKARLASLVLAFFMLTAILMAHTADIFTLNQFGGWGIELAGLYLFGAIVIFLLGAGKYAVSTSSKWD</sequence>
<keyword evidence="3" id="KW-1003">Cell membrane</keyword>
<comment type="subcellular location">
    <subcellularLocation>
        <location evidence="1">Cell membrane</location>
        <topology evidence="1">Multi-pass membrane protein</topology>
    </subcellularLocation>
</comment>
<feature type="transmembrane region" description="Helical" evidence="7">
    <location>
        <begin position="21"/>
        <end position="42"/>
    </location>
</feature>
<evidence type="ECO:0000256" key="3">
    <source>
        <dbReference type="ARBA" id="ARBA00022475"/>
    </source>
</evidence>
<feature type="transmembrane region" description="Helical" evidence="7">
    <location>
        <begin position="121"/>
        <end position="141"/>
    </location>
</feature>
<protein>
    <submittedName>
        <fullName evidence="8">DoxX family protein</fullName>
    </submittedName>
</protein>
<comment type="similarity">
    <text evidence="2">Belongs to the DoxX family.</text>
</comment>
<dbReference type="EMBL" id="BAABJH010000001">
    <property type="protein sequence ID" value="GAA4886811.1"/>
    <property type="molecule type" value="Genomic_DNA"/>
</dbReference>
<evidence type="ECO:0000313" key="8">
    <source>
        <dbReference type="EMBL" id="GAA4886811.1"/>
    </source>
</evidence>
<name>A0ABP9ETF7_9FLAO</name>
<dbReference type="Proteomes" id="UP001500433">
    <property type="component" value="Unassembled WGS sequence"/>
</dbReference>
<reference evidence="9" key="1">
    <citation type="journal article" date="2019" name="Int. J. Syst. Evol. Microbiol.">
        <title>The Global Catalogue of Microorganisms (GCM) 10K type strain sequencing project: providing services to taxonomists for standard genome sequencing and annotation.</title>
        <authorList>
            <consortium name="The Broad Institute Genomics Platform"/>
            <consortium name="The Broad Institute Genome Sequencing Center for Infectious Disease"/>
            <person name="Wu L."/>
            <person name="Ma J."/>
        </authorList>
    </citation>
    <scope>NUCLEOTIDE SEQUENCE [LARGE SCALE GENOMIC DNA]</scope>
    <source>
        <strain evidence="9">JCM 18274</strain>
    </source>
</reference>
<dbReference type="InterPro" id="IPR032808">
    <property type="entry name" value="DoxX"/>
</dbReference>
<evidence type="ECO:0000256" key="7">
    <source>
        <dbReference type="SAM" id="Phobius"/>
    </source>
</evidence>
<gene>
    <name evidence="8" type="ORF">GCM10023311_07870</name>
</gene>
<evidence type="ECO:0000256" key="6">
    <source>
        <dbReference type="ARBA" id="ARBA00023136"/>
    </source>
</evidence>